<evidence type="ECO:0000313" key="8">
    <source>
        <dbReference type="Proteomes" id="UP001482154"/>
    </source>
</evidence>
<comment type="caution">
    <text evidence="7">The sequence shown here is derived from an EMBL/GenBank/DDBJ whole genome shotgun (WGS) entry which is preliminary data.</text>
</comment>
<feature type="domain" description="Peptidase M24" evidence="4">
    <location>
        <begin position="305"/>
        <end position="523"/>
    </location>
</feature>
<evidence type="ECO:0000313" key="7">
    <source>
        <dbReference type="EMBL" id="MEQ2711490.1"/>
    </source>
</evidence>
<dbReference type="PANTHER" id="PTHR43763:SF6">
    <property type="entry name" value="XAA-PRO AMINOPEPTIDASE 1"/>
    <property type="match status" value="1"/>
</dbReference>
<comment type="similarity">
    <text evidence="1">Belongs to the peptidase M24B family.</text>
</comment>
<dbReference type="Proteomes" id="UP001482154">
    <property type="component" value="Unassembled WGS sequence"/>
</dbReference>
<evidence type="ECO:0000256" key="2">
    <source>
        <dbReference type="ARBA" id="ARBA00022723"/>
    </source>
</evidence>
<dbReference type="InterPro" id="IPR029149">
    <property type="entry name" value="Creatin/AminoP/Spt16_N"/>
</dbReference>
<reference evidence="7 8" key="1">
    <citation type="submission" date="2024-04" db="EMBL/GenBank/DDBJ databases">
        <title>Human intestinal bacterial collection.</title>
        <authorList>
            <person name="Pauvert C."/>
            <person name="Hitch T.C.A."/>
            <person name="Clavel T."/>
        </authorList>
    </citation>
    <scope>NUCLEOTIDE SEQUENCE [LARGE SCALE GENOMIC DNA]</scope>
    <source>
        <strain evidence="7 8">CLA-AA-H249</strain>
    </source>
</reference>
<dbReference type="Gene3D" id="3.40.350.10">
    <property type="entry name" value="Creatinase/prolidase N-terminal domain"/>
    <property type="match status" value="2"/>
</dbReference>
<keyword evidence="7" id="KW-0031">Aminopeptidase</keyword>
<dbReference type="InterPro" id="IPR000587">
    <property type="entry name" value="Creatinase_N"/>
</dbReference>
<gene>
    <name evidence="7" type="ORF">AAAU51_09915</name>
</gene>
<organism evidence="7 8">
    <name type="scientific">Anaerostipes amylophilus</name>
    <dbReference type="NCBI Taxonomy" id="2981779"/>
    <lineage>
        <taxon>Bacteria</taxon>
        <taxon>Bacillati</taxon>
        <taxon>Bacillota</taxon>
        <taxon>Clostridia</taxon>
        <taxon>Lachnospirales</taxon>
        <taxon>Lachnospiraceae</taxon>
        <taxon>Anaerostipes</taxon>
    </lineage>
</organism>
<evidence type="ECO:0000256" key="3">
    <source>
        <dbReference type="ARBA" id="ARBA00022801"/>
    </source>
</evidence>
<dbReference type="Pfam" id="PF01321">
    <property type="entry name" value="Creatinase_N"/>
    <property type="match status" value="1"/>
</dbReference>
<dbReference type="InterPro" id="IPR036005">
    <property type="entry name" value="Creatinase/aminopeptidase-like"/>
</dbReference>
<evidence type="ECO:0000256" key="1">
    <source>
        <dbReference type="ARBA" id="ARBA00008766"/>
    </source>
</evidence>
<keyword evidence="2" id="KW-0479">Metal-binding</keyword>
<dbReference type="Gene3D" id="3.90.230.10">
    <property type="entry name" value="Creatinase/methionine aminopeptidase superfamily"/>
    <property type="match status" value="1"/>
</dbReference>
<dbReference type="CDD" id="cd01085">
    <property type="entry name" value="APP"/>
    <property type="match status" value="1"/>
</dbReference>
<keyword evidence="7" id="KW-0645">Protease</keyword>
<evidence type="ECO:0000259" key="4">
    <source>
        <dbReference type="Pfam" id="PF00557"/>
    </source>
</evidence>
<dbReference type="GO" id="GO:0004177">
    <property type="term" value="F:aminopeptidase activity"/>
    <property type="evidence" value="ECO:0007669"/>
    <property type="project" value="UniProtKB-KW"/>
</dbReference>
<dbReference type="SUPFAM" id="SSF53092">
    <property type="entry name" value="Creatinase/prolidase N-terminal domain"/>
    <property type="match status" value="2"/>
</dbReference>
<protein>
    <submittedName>
        <fullName evidence="7">Aminopeptidase P family protein</fullName>
        <ecNumber evidence="7">3.4.11.9</ecNumber>
    </submittedName>
</protein>
<dbReference type="Pfam" id="PF00557">
    <property type="entry name" value="Peptidase_M24"/>
    <property type="match status" value="1"/>
</dbReference>
<evidence type="ECO:0000259" key="6">
    <source>
        <dbReference type="Pfam" id="PF16188"/>
    </source>
</evidence>
<accession>A0ABV1IW98</accession>
<dbReference type="RefSeq" id="WP_349111150.1">
    <property type="nucleotide sequence ID" value="NZ_JBBNIN010000014.1"/>
</dbReference>
<dbReference type="InterPro" id="IPR032416">
    <property type="entry name" value="Peptidase_M24_C"/>
</dbReference>
<dbReference type="InterPro" id="IPR050422">
    <property type="entry name" value="X-Pro_aminopeptidase_P"/>
</dbReference>
<dbReference type="Pfam" id="PF16189">
    <property type="entry name" value="Creatinase_N_2"/>
    <property type="match status" value="1"/>
</dbReference>
<proteinExistence type="inferred from homology"/>
<keyword evidence="3 7" id="KW-0378">Hydrolase</keyword>
<feature type="domain" description="Peptidase M24 C-terminal" evidence="6">
    <location>
        <begin position="533"/>
        <end position="586"/>
    </location>
</feature>
<feature type="domain" description="Creatinase N-terminal" evidence="5">
    <location>
        <begin position="7"/>
        <end position="125"/>
    </location>
</feature>
<dbReference type="EC" id="3.4.11.9" evidence="7"/>
<dbReference type="PANTHER" id="PTHR43763">
    <property type="entry name" value="XAA-PRO AMINOPEPTIDASE 1"/>
    <property type="match status" value="1"/>
</dbReference>
<keyword evidence="8" id="KW-1185">Reference proteome</keyword>
<dbReference type="Pfam" id="PF16188">
    <property type="entry name" value="Peptidase_M24_C"/>
    <property type="match status" value="1"/>
</dbReference>
<dbReference type="InterPro" id="IPR000994">
    <property type="entry name" value="Pept_M24"/>
</dbReference>
<dbReference type="InterPro" id="IPR033740">
    <property type="entry name" value="Pept_M24B"/>
</dbReference>
<evidence type="ECO:0000259" key="5">
    <source>
        <dbReference type="Pfam" id="PF01321"/>
    </source>
</evidence>
<sequence length="590" mass="67639">MNTNFMKLRDIMRTQNVTYYLVPSEDPHQSEYVDDHFKCRQYISGFTGSAGTFLAGSNEGWLWTDGRYFTQAEQQISSDITLMKQGVYGVPTTLQFLEQNLHPNDVLGTSGLMISASYGKKIAKLSKKCGFDFRFDLHFVEHLWAEDNRPAMTKTVVYRHDIKYSGEHTDSKLERVRKKISAAGADAFFLSSLPDIAWLFNLRGDDIACTPLFYSYAWITMDKCFLFLRKDCISAAAFNRFKEHGILVRDYSEIDSFLKDQHTNVLLDPDLTNYFHYNLLFKCKIIEDKNPTELMKAVKNETQMEHLKECHINDGVAMTKFMYWLKKNVGKIPMTERSISDHLEAERKKQPDYVGLSFETICAYKDHAAMMHYQSTEESDIAVTAEGMLLIDSGGQYYGGTTDVTRTFILGPISDEERKYFTLVLKSMLTLADAKFLSGCRGSNLDILAREPLWKEGVDYRCGTGHGVGYFLGVHEGPNAFRWRSNPENLDAVLQPGMVITDEPGVYVPGKYGIRTENMLLCRKWQQNEYGAFLHFEPLTLVPIDLDGVDLSLFNDKENQLLRDYQQLVYDNLAPHLEEDEVSWLKTLLL</sequence>
<dbReference type="EMBL" id="JBBNIN010000014">
    <property type="protein sequence ID" value="MEQ2711490.1"/>
    <property type="molecule type" value="Genomic_DNA"/>
</dbReference>
<name>A0ABV1IW98_9FIRM</name>
<dbReference type="SUPFAM" id="SSF55920">
    <property type="entry name" value="Creatinase/aminopeptidase"/>
    <property type="match status" value="1"/>
</dbReference>